<feature type="transmembrane region" description="Helical" evidence="7">
    <location>
        <begin position="283"/>
        <end position="305"/>
    </location>
</feature>
<accession>A0A8H6RXS0</accession>
<feature type="transmembrane region" description="Helical" evidence="7">
    <location>
        <begin position="351"/>
        <end position="372"/>
    </location>
</feature>
<evidence type="ECO:0000256" key="5">
    <source>
        <dbReference type="ARBA" id="ARBA00023136"/>
    </source>
</evidence>
<comment type="caution">
    <text evidence="8">The sequence shown here is derived from an EMBL/GenBank/DDBJ whole genome shotgun (WGS) entry which is preliminary data.</text>
</comment>
<evidence type="ECO:0000256" key="4">
    <source>
        <dbReference type="ARBA" id="ARBA00022989"/>
    </source>
</evidence>
<feature type="region of interest" description="Disordered" evidence="6">
    <location>
        <begin position="232"/>
        <end position="260"/>
    </location>
</feature>
<feature type="transmembrane region" description="Helical" evidence="7">
    <location>
        <begin position="412"/>
        <end position="432"/>
    </location>
</feature>
<feature type="transmembrane region" description="Helical" evidence="7">
    <location>
        <begin position="444"/>
        <end position="465"/>
    </location>
</feature>
<dbReference type="InterPro" id="IPR011701">
    <property type="entry name" value="MFS"/>
</dbReference>
<organism evidence="8 9">
    <name type="scientific">Mycena chlorophos</name>
    <name type="common">Agaric fungus</name>
    <name type="synonym">Agaricus chlorophos</name>
    <dbReference type="NCBI Taxonomy" id="658473"/>
    <lineage>
        <taxon>Eukaryota</taxon>
        <taxon>Fungi</taxon>
        <taxon>Dikarya</taxon>
        <taxon>Basidiomycota</taxon>
        <taxon>Agaricomycotina</taxon>
        <taxon>Agaricomycetes</taxon>
        <taxon>Agaricomycetidae</taxon>
        <taxon>Agaricales</taxon>
        <taxon>Marasmiineae</taxon>
        <taxon>Mycenaceae</taxon>
        <taxon>Mycena</taxon>
    </lineage>
</organism>
<keyword evidence="5 7" id="KW-0472">Membrane</keyword>
<dbReference type="Pfam" id="PF07690">
    <property type="entry name" value="MFS_1"/>
    <property type="match status" value="1"/>
</dbReference>
<dbReference type="GO" id="GO:0016020">
    <property type="term" value="C:membrane"/>
    <property type="evidence" value="ECO:0007669"/>
    <property type="project" value="UniProtKB-SubCell"/>
</dbReference>
<dbReference type="FunFam" id="1.20.1250.20:FF:000013">
    <property type="entry name" value="MFS general substrate transporter"/>
    <property type="match status" value="1"/>
</dbReference>
<comment type="subcellular location">
    <subcellularLocation>
        <location evidence="1">Membrane</location>
        <topology evidence="1">Multi-pass membrane protein</topology>
    </subcellularLocation>
</comment>
<gene>
    <name evidence="8" type="ORF">HMN09_01413900</name>
</gene>
<feature type="transmembrane region" description="Helical" evidence="7">
    <location>
        <begin position="378"/>
        <end position="400"/>
    </location>
</feature>
<evidence type="ECO:0000256" key="1">
    <source>
        <dbReference type="ARBA" id="ARBA00004141"/>
    </source>
</evidence>
<feature type="transmembrane region" description="Helical" evidence="7">
    <location>
        <begin position="149"/>
        <end position="170"/>
    </location>
</feature>
<protein>
    <submittedName>
        <fullName evidence="8">MFS transporter</fullName>
    </submittedName>
</protein>
<feature type="transmembrane region" description="Helical" evidence="7">
    <location>
        <begin position="117"/>
        <end position="137"/>
    </location>
</feature>
<dbReference type="GO" id="GO:0022857">
    <property type="term" value="F:transmembrane transporter activity"/>
    <property type="evidence" value="ECO:0007669"/>
    <property type="project" value="InterPro"/>
</dbReference>
<feature type="transmembrane region" description="Helical" evidence="7">
    <location>
        <begin position="182"/>
        <end position="204"/>
    </location>
</feature>
<evidence type="ECO:0000256" key="3">
    <source>
        <dbReference type="ARBA" id="ARBA00022692"/>
    </source>
</evidence>
<feature type="transmembrane region" description="Helical" evidence="7">
    <location>
        <begin position="90"/>
        <end position="111"/>
    </location>
</feature>
<dbReference type="PANTHER" id="PTHR43791:SF67">
    <property type="entry name" value="TRANSPORTER, PUTATIVE (AFU_ORTHOLOGUE AFUA_3G04010)-RELATED"/>
    <property type="match status" value="1"/>
</dbReference>
<evidence type="ECO:0000256" key="2">
    <source>
        <dbReference type="ARBA" id="ARBA00022448"/>
    </source>
</evidence>
<evidence type="ECO:0000256" key="6">
    <source>
        <dbReference type="SAM" id="MobiDB-lite"/>
    </source>
</evidence>
<keyword evidence="9" id="KW-1185">Reference proteome</keyword>
<dbReference type="SUPFAM" id="SSF103473">
    <property type="entry name" value="MFS general substrate transporter"/>
    <property type="match status" value="1"/>
</dbReference>
<keyword evidence="2" id="KW-0813">Transport</keyword>
<dbReference type="PANTHER" id="PTHR43791">
    <property type="entry name" value="PERMEASE-RELATED"/>
    <property type="match status" value="1"/>
</dbReference>
<sequence>MTQSQLSDAAMERRVLRKLDLHILPPLALLWLCNFIDRSNIGNAKIVGLTADTHLVGNQFNVALSVFYVSYILVEVPSNLVMKHMKPARWLCILVFAWGGVTTLTCLVHNFAGLVLIRLALGFCEGGLLPGIILYLSTIYKPHELQLRVGLFYASASLSGAFGGLLATGILNMDGVGNLAGWRWIFALEGLATVVSSLIAACFLPSTLAEAKFLSEEERQFALHRFHSVEGAPRRESPEVSVEQGEGEKGSVVEAESATPDEPTRFMDEHFEMGEVIRGLTDFQAWVTAISYLGLIVSLYSFSLFLPTIVADLGYSGKVAELRTVPPYVPATVLTVVVAYVSDRLKWRGPFILICLPLAIESHVGYIISIAAKTNELRYAATFLIATGIYPCGPCILSILPNNGSGYYKRSTTIALQLAVANAGGFVAVNIYTPDQVKTFYRKGHAIVLGFLILSWIMAAVNVFVPFSGSIVHSSENLRRLYCVRENKAREKGLRQGNIAAYDELVRSGKTKAPIGDRHPDFRFTL</sequence>
<name>A0A8H6RXS0_MYCCL</name>
<reference evidence="8" key="1">
    <citation type="submission" date="2020-05" db="EMBL/GenBank/DDBJ databases">
        <title>Mycena genomes resolve the evolution of fungal bioluminescence.</title>
        <authorList>
            <person name="Tsai I.J."/>
        </authorList>
    </citation>
    <scope>NUCLEOTIDE SEQUENCE</scope>
    <source>
        <strain evidence="8">110903Hualien_Pintung</strain>
    </source>
</reference>
<dbReference type="AlphaFoldDB" id="A0A8H6RXS0"/>
<dbReference type="Proteomes" id="UP000613580">
    <property type="component" value="Unassembled WGS sequence"/>
</dbReference>
<proteinExistence type="predicted"/>
<dbReference type="InterPro" id="IPR036259">
    <property type="entry name" value="MFS_trans_sf"/>
</dbReference>
<evidence type="ECO:0000313" key="8">
    <source>
        <dbReference type="EMBL" id="KAF7288237.1"/>
    </source>
</evidence>
<dbReference type="OrthoDB" id="9971669at2759"/>
<dbReference type="Gene3D" id="1.20.1250.20">
    <property type="entry name" value="MFS general substrate transporter like domains"/>
    <property type="match status" value="2"/>
</dbReference>
<evidence type="ECO:0000256" key="7">
    <source>
        <dbReference type="SAM" id="Phobius"/>
    </source>
</evidence>
<keyword evidence="4 7" id="KW-1133">Transmembrane helix</keyword>
<dbReference type="FunFam" id="1.20.1250.20:FF:000034">
    <property type="entry name" value="MFS general substrate transporter"/>
    <property type="match status" value="1"/>
</dbReference>
<dbReference type="EMBL" id="JACAZE010000043">
    <property type="protein sequence ID" value="KAF7288237.1"/>
    <property type="molecule type" value="Genomic_DNA"/>
</dbReference>
<keyword evidence="3 7" id="KW-0812">Transmembrane</keyword>
<evidence type="ECO:0000313" key="9">
    <source>
        <dbReference type="Proteomes" id="UP000613580"/>
    </source>
</evidence>